<dbReference type="Pfam" id="PF01381">
    <property type="entry name" value="HTH_3"/>
    <property type="match status" value="1"/>
</dbReference>
<name>A0A7W9Q2F6_9ACTN</name>
<evidence type="ECO:0000313" key="2">
    <source>
        <dbReference type="EMBL" id="MBB5932381.1"/>
    </source>
</evidence>
<feature type="domain" description="HTH cro/C1-type" evidence="1">
    <location>
        <begin position="1"/>
        <end position="46"/>
    </location>
</feature>
<dbReference type="AlphaFoldDB" id="A0A7W9Q2F6"/>
<evidence type="ECO:0000313" key="3">
    <source>
        <dbReference type="Proteomes" id="UP000585836"/>
    </source>
</evidence>
<evidence type="ECO:0000259" key="1">
    <source>
        <dbReference type="PROSITE" id="PS50943"/>
    </source>
</evidence>
<protein>
    <submittedName>
        <fullName evidence="2">Transcriptional regulator with XRE-family HTH domain</fullName>
    </submittedName>
</protein>
<dbReference type="Gene3D" id="1.10.260.40">
    <property type="entry name" value="lambda repressor-like DNA-binding domains"/>
    <property type="match status" value="1"/>
</dbReference>
<accession>A0A7W9Q2F6</accession>
<dbReference type="InterPro" id="IPR001387">
    <property type="entry name" value="Cro/C1-type_HTH"/>
</dbReference>
<proteinExistence type="predicted"/>
<dbReference type="InterPro" id="IPR010982">
    <property type="entry name" value="Lambda_DNA-bd_dom_sf"/>
</dbReference>
<dbReference type="CDD" id="cd00093">
    <property type="entry name" value="HTH_XRE"/>
    <property type="match status" value="1"/>
</dbReference>
<dbReference type="PROSITE" id="PS50943">
    <property type="entry name" value="HTH_CROC1"/>
    <property type="match status" value="1"/>
</dbReference>
<gene>
    <name evidence="2" type="ORF">FHS34_007891</name>
</gene>
<dbReference type="GO" id="GO:0003677">
    <property type="term" value="F:DNA binding"/>
    <property type="evidence" value="ECO:0007669"/>
    <property type="project" value="InterPro"/>
</dbReference>
<keyword evidence="3" id="KW-1185">Reference proteome</keyword>
<comment type="caution">
    <text evidence="2">The sequence shown here is derived from an EMBL/GenBank/DDBJ whole genome shotgun (WGS) entry which is preliminary data.</text>
</comment>
<organism evidence="2 3">
    <name type="scientific">Streptomyces echinatus</name>
    <dbReference type="NCBI Taxonomy" id="67293"/>
    <lineage>
        <taxon>Bacteria</taxon>
        <taxon>Bacillati</taxon>
        <taxon>Actinomycetota</taxon>
        <taxon>Actinomycetes</taxon>
        <taxon>Kitasatosporales</taxon>
        <taxon>Streptomycetaceae</taxon>
        <taxon>Streptomyces</taxon>
    </lineage>
</organism>
<reference evidence="2 3" key="1">
    <citation type="submission" date="2020-08" db="EMBL/GenBank/DDBJ databases">
        <title>Genomic Encyclopedia of Type Strains, Phase III (KMG-III): the genomes of soil and plant-associated and newly described type strains.</title>
        <authorList>
            <person name="Whitman W."/>
        </authorList>
    </citation>
    <scope>NUCLEOTIDE SEQUENCE [LARGE SCALE GENOMIC DNA]</scope>
    <source>
        <strain evidence="2 3">CECT 3313</strain>
    </source>
</reference>
<sequence length="52" mass="5455">MSLATLSKLTGINKGHLSRVERGLAGLGDDNISKVAEALGVTPDDITHKEKP</sequence>
<dbReference type="Proteomes" id="UP000585836">
    <property type="component" value="Unassembled WGS sequence"/>
</dbReference>
<dbReference type="EMBL" id="JACHJK010000024">
    <property type="protein sequence ID" value="MBB5932381.1"/>
    <property type="molecule type" value="Genomic_DNA"/>
</dbReference>
<dbReference type="SUPFAM" id="SSF47413">
    <property type="entry name" value="lambda repressor-like DNA-binding domains"/>
    <property type="match status" value="1"/>
</dbReference>